<name>A0ABS8RJ60_DATST</name>
<accession>A0ABS8RJ60</accession>
<dbReference type="EMBL" id="JACEIK010000005">
    <property type="protein sequence ID" value="MCD7446075.1"/>
    <property type="molecule type" value="Genomic_DNA"/>
</dbReference>
<feature type="non-terminal residue" evidence="1">
    <location>
        <position position="1"/>
    </location>
</feature>
<keyword evidence="2" id="KW-1185">Reference proteome</keyword>
<gene>
    <name evidence="1" type="ORF">HAX54_037281</name>
</gene>
<proteinExistence type="predicted"/>
<evidence type="ECO:0000313" key="1">
    <source>
        <dbReference type="EMBL" id="MCD7446075.1"/>
    </source>
</evidence>
<comment type="caution">
    <text evidence="1">The sequence shown here is derived from an EMBL/GenBank/DDBJ whole genome shotgun (WGS) entry which is preliminary data.</text>
</comment>
<organism evidence="1 2">
    <name type="scientific">Datura stramonium</name>
    <name type="common">Jimsonweed</name>
    <name type="synonym">Common thornapple</name>
    <dbReference type="NCBI Taxonomy" id="4076"/>
    <lineage>
        <taxon>Eukaryota</taxon>
        <taxon>Viridiplantae</taxon>
        <taxon>Streptophyta</taxon>
        <taxon>Embryophyta</taxon>
        <taxon>Tracheophyta</taxon>
        <taxon>Spermatophyta</taxon>
        <taxon>Magnoliopsida</taxon>
        <taxon>eudicotyledons</taxon>
        <taxon>Gunneridae</taxon>
        <taxon>Pentapetalae</taxon>
        <taxon>asterids</taxon>
        <taxon>lamiids</taxon>
        <taxon>Solanales</taxon>
        <taxon>Solanaceae</taxon>
        <taxon>Solanoideae</taxon>
        <taxon>Datureae</taxon>
        <taxon>Datura</taxon>
    </lineage>
</organism>
<sequence length="78" mass="8696">SRGEPGVGVTGRGQRPRLVVAPSRLLAAQRLLNAITEDQRSRHHNMVSQAVMVRTHWGHCLTYAGYQLSLTGSYHDSW</sequence>
<dbReference type="Proteomes" id="UP000823775">
    <property type="component" value="Unassembled WGS sequence"/>
</dbReference>
<protein>
    <submittedName>
        <fullName evidence="1">Uncharacterized protein</fullName>
    </submittedName>
</protein>
<reference evidence="1 2" key="1">
    <citation type="journal article" date="2021" name="BMC Genomics">
        <title>Datura genome reveals duplications of psychoactive alkaloid biosynthetic genes and high mutation rate following tissue culture.</title>
        <authorList>
            <person name="Rajewski A."/>
            <person name="Carter-House D."/>
            <person name="Stajich J."/>
            <person name="Litt A."/>
        </authorList>
    </citation>
    <scope>NUCLEOTIDE SEQUENCE [LARGE SCALE GENOMIC DNA]</scope>
    <source>
        <strain evidence="1">AR-01</strain>
    </source>
</reference>
<evidence type="ECO:0000313" key="2">
    <source>
        <dbReference type="Proteomes" id="UP000823775"/>
    </source>
</evidence>